<organism evidence="1 2">
    <name type="scientific">Mycolicibacter kumamotonensis</name>
    <dbReference type="NCBI Taxonomy" id="354243"/>
    <lineage>
        <taxon>Bacteria</taxon>
        <taxon>Bacillati</taxon>
        <taxon>Actinomycetota</taxon>
        <taxon>Actinomycetes</taxon>
        <taxon>Mycobacteriales</taxon>
        <taxon>Mycobacteriaceae</taxon>
        <taxon>Mycolicibacter</taxon>
    </lineage>
</organism>
<accession>A0A7K3LEG5</accession>
<dbReference type="PANTHER" id="PTHR10000:SF8">
    <property type="entry name" value="HAD SUPERFAMILY HYDROLASE-LIKE, TYPE 3"/>
    <property type="match status" value="1"/>
</dbReference>
<dbReference type="CDD" id="cd07516">
    <property type="entry name" value="HAD_Pase"/>
    <property type="match status" value="1"/>
</dbReference>
<dbReference type="InterPro" id="IPR036412">
    <property type="entry name" value="HAD-like_sf"/>
</dbReference>
<name>A0A7K3LEG5_9MYCO</name>
<reference evidence="1 2" key="1">
    <citation type="submission" date="2020-01" db="EMBL/GenBank/DDBJ databases">
        <authorList>
            <person name="Sanchez-Estrada R."/>
            <person name="Gonzalez-Y-Merchand J.A."/>
            <person name="Rivera-Gutierrez S."/>
        </authorList>
    </citation>
    <scope>NUCLEOTIDE SEQUENCE [LARGE SCALE GENOMIC DNA]</scope>
    <source>
        <strain evidence="1 2">CST 7247</strain>
    </source>
</reference>
<dbReference type="SFLD" id="SFLDG01140">
    <property type="entry name" value="C2.B:_Phosphomannomutase_and_P"/>
    <property type="match status" value="1"/>
</dbReference>
<dbReference type="GO" id="GO:0005829">
    <property type="term" value="C:cytosol"/>
    <property type="evidence" value="ECO:0007669"/>
    <property type="project" value="TreeGrafter"/>
</dbReference>
<dbReference type="PROSITE" id="PS01228">
    <property type="entry name" value="COF_1"/>
    <property type="match status" value="1"/>
</dbReference>
<dbReference type="InterPro" id="IPR006379">
    <property type="entry name" value="HAD-SF_hydro_IIB"/>
</dbReference>
<dbReference type="EMBL" id="JAACYR010000061">
    <property type="protein sequence ID" value="NDJ90747.1"/>
    <property type="molecule type" value="Genomic_DNA"/>
</dbReference>
<dbReference type="InterPro" id="IPR023214">
    <property type="entry name" value="HAD_sf"/>
</dbReference>
<sequence>MTLYSHPIRLLLADVDGTLVTGDKVLTERSVATVTALRDAGILFAVTSGRPPRGMSTLIETLDLTTPIAAFNGALFIRPDMSVIEQRLIPDEVAAAVIELLDVQGMGVWAYRDMDWLVPDIRGAHVAHEASTVGFEPTLVGEIESITQRVAKVVGVSDDYDAVQTATALVRKRFGDSVSAARSQPYYLDITNPRANKGAVVRYLATTYDIAPEQIATIGDMPNDVRMFEQSGLSIAMGNASDEVKRAARCVTTTNEDDGFANAVEQFILGRNPCVAEIT</sequence>
<protein>
    <submittedName>
        <fullName evidence="1">HAD family phosphatase</fullName>
    </submittedName>
</protein>
<dbReference type="Proteomes" id="UP000466523">
    <property type="component" value="Unassembled WGS sequence"/>
</dbReference>
<dbReference type="SFLD" id="SFLDS00003">
    <property type="entry name" value="Haloacid_Dehalogenase"/>
    <property type="match status" value="1"/>
</dbReference>
<dbReference type="SUPFAM" id="SSF56784">
    <property type="entry name" value="HAD-like"/>
    <property type="match status" value="1"/>
</dbReference>
<evidence type="ECO:0000313" key="1">
    <source>
        <dbReference type="EMBL" id="NDJ90747.1"/>
    </source>
</evidence>
<comment type="caution">
    <text evidence="1">The sequence shown here is derived from an EMBL/GenBank/DDBJ whole genome shotgun (WGS) entry which is preliminary data.</text>
</comment>
<dbReference type="AlphaFoldDB" id="A0A7K3LEG5"/>
<dbReference type="Gene3D" id="3.40.50.1000">
    <property type="entry name" value="HAD superfamily/HAD-like"/>
    <property type="match status" value="1"/>
</dbReference>
<dbReference type="Gene3D" id="3.30.1240.10">
    <property type="match status" value="1"/>
</dbReference>
<dbReference type="NCBIfam" id="TIGR01484">
    <property type="entry name" value="HAD-SF-IIB"/>
    <property type="match status" value="1"/>
</dbReference>
<dbReference type="GO" id="GO:0016791">
    <property type="term" value="F:phosphatase activity"/>
    <property type="evidence" value="ECO:0007669"/>
    <property type="project" value="TreeGrafter"/>
</dbReference>
<dbReference type="PANTHER" id="PTHR10000">
    <property type="entry name" value="PHOSPHOSERINE PHOSPHATASE"/>
    <property type="match status" value="1"/>
</dbReference>
<dbReference type="GO" id="GO:0000287">
    <property type="term" value="F:magnesium ion binding"/>
    <property type="evidence" value="ECO:0007669"/>
    <property type="project" value="TreeGrafter"/>
</dbReference>
<gene>
    <name evidence="1" type="ORF">GWR20_16560</name>
</gene>
<dbReference type="InterPro" id="IPR000150">
    <property type="entry name" value="Cof"/>
</dbReference>
<proteinExistence type="predicted"/>
<dbReference type="Pfam" id="PF08282">
    <property type="entry name" value="Hydrolase_3"/>
    <property type="match status" value="1"/>
</dbReference>
<evidence type="ECO:0000313" key="2">
    <source>
        <dbReference type="Proteomes" id="UP000466523"/>
    </source>
</evidence>
<dbReference type="NCBIfam" id="TIGR00099">
    <property type="entry name" value="Cof-subfamily"/>
    <property type="match status" value="1"/>
</dbReference>
<dbReference type="RefSeq" id="WP_162112772.1">
    <property type="nucleotide sequence ID" value="NZ_JAACYR010000061.1"/>
</dbReference>